<dbReference type="AlphaFoldDB" id="A0A8J8T0A4"/>
<evidence type="ECO:0000256" key="4">
    <source>
        <dbReference type="ARBA" id="ARBA00022688"/>
    </source>
</evidence>
<dbReference type="EMBL" id="RRYP01012860">
    <property type="protein sequence ID" value="TNV76848.1"/>
    <property type="molecule type" value="Genomic_DNA"/>
</dbReference>
<sequence length="173" mass="20001">MNSAIYRMNVSDRLKIGIKTRLSYVIPYIEKWPQAMYLGIDPKNISNTVVQIHQISDEIWYISGDKSVDYTWYTKRALLSGLYASTELFMIGDRSKGQEATWEFLDRRVDDVVSAGQNINFTRNFLSAVSIGVNSIATILKPYKFDDSEMRRMQAEAILRQKEQTANNKEQQK</sequence>
<dbReference type="GO" id="GO:0008289">
    <property type="term" value="F:lipid binding"/>
    <property type="evidence" value="ECO:0007669"/>
    <property type="project" value="UniProtKB-UniRule"/>
</dbReference>
<evidence type="ECO:0000256" key="7">
    <source>
        <dbReference type="ARBA" id="ARBA00023128"/>
    </source>
</evidence>
<keyword evidence="7 8" id="KW-0496">Mitochondrion</keyword>
<comment type="caution">
    <text evidence="10">The sequence shown here is derived from an EMBL/GenBank/DDBJ whole genome shotgun (WGS) entry which is preliminary data.</text>
</comment>
<comment type="pathway">
    <text evidence="2 8">Cofactor biosynthesis; ubiquinone biosynthesis.</text>
</comment>
<keyword evidence="6 8" id="KW-0446">Lipid-binding</keyword>
<evidence type="ECO:0000259" key="9">
    <source>
        <dbReference type="Pfam" id="PF08511"/>
    </source>
</evidence>
<feature type="domain" description="COQ9 C-terminal" evidence="9">
    <location>
        <begin position="48"/>
        <end position="114"/>
    </location>
</feature>
<dbReference type="PANTHER" id="PTHR21427">
    <property type="entry name" value="UBIQUINONE BIOSYNTHESIS PROTEIN COQ9, MITOCHONDRIAL"/>
    <property type="match status" value="1"/>
</dbReference>
<dbReference type="NCBIfam" id="TIGR02396">
    <property type="entry name" value="diverge_rpsU"/>
    <property type="match status" value="1"/>
</dbReference>
<evidence type="ECO:0000313" key="11">
    <source>
        <dbReference type="Proteomes" id="UP000785679"/>
    </source>
</evidence>
<accession>A0A8J8T0A4</accession>
<dbReference type="GO" id="GO:0005743">
    <property type="term" value="C:mitochondrial inner membrane"/>
    <property type="evidence" value="ECO:0007669"/>
    <property type="project" value="TreeGrafter"/>
</dbReference>
<organism evidence="10 11">
    <name type="scientific">Halteria grandinella</name>
    <dbReference type="NCBI Taxonomy" id="5974"/>
    <lineage>
        <taxon>Eukaryota</taxon>
        <taxon>Sar</taxon>
        <taxon>Alveolata</taxon>
        <taxon>Ciliophora</taxon>
        <taxon>Intramacronucleata</taxon>
        <taxon>Spirotrichea</taxon>
        <taxon>Stichotrichia</taxon>
        <taxon>Sporadotrichida</taxon>
        <taxon>Halteriidae</taxon>
        <taxon>Halteria</taxon>
    </lineage>
</organism>
<comment type="similarity">
    <text evidence="3 8">Belongs to the COQ9 family.</text>
</comment>
<comment type="function">
    <text evidence="8">Membrane-associated protein that warps the membrane surface to access and bind aromatic isoprenes with high specificity, including ubiquinone (CoQ) isoprene intermediates and presents them directly to Coq7, therefore facilitating the Coq7-mediated hydroxylase step. Participates in the biosynthesis of coenzyme Q, also named ubiquinone, an essential lipid-soluble electron transporter for aerobic cellular respiration.</text>
</comment>
<comment type="subcellular location">
    <subcellularLocation>
        <location evidence="1 8">Mitochondrion</location>
    </subcellularLocation>
</comment>
<gene>
    <name evidence="10" type="ORF">FGO68_gene6142</name>
</gene>
<dbReference type="Pfam" id="PF08511">
    <property type="entry name" value="COQ9"/>
    <property type="match status" value="1"/>
</dbReference>
<keyword evidence="5" id="KW-0809">Transit peptide</keyword>
<keyword evidence="11" id="KW-1185">Reference proteome</keyword>
<dbReference type="UniPathway" id="UPA00232"/>
<dbReference type="PANTHER" id="PTHR21427:SF19">
    <property type="entry name" value="UBIQUINONE BIOSYNTHESIS PROTEIN COQ9, MITOCHONDRIAL"/>
    <property type="match status" value="1"/>
</dbReference>
<dbReference type="GO" id="GO:0006744">
    <property type="term" value="P:ubiquinone biosynthetic process"/>
    <property type="evidence" value="ECO:0007669"/>
    <property type="project" value="UniProtKB-UniRule"/>
</dbReference>
<dbReference type="Gene3D" id="1.10.357.10">
    <property type="entry name" value="Tetracycline Repressor, domain 2"/>
    <property type="match status" value="1"/>
</dbReference>
<evidence type="ECO:0000256" key="2">
    <source>
        <dbReference type="ARBA" id="ARBA00004749"/>
    </source>
</evidence>
<reference evidence="10" key="1">
    <citation type="submission" date="2019-06" db="EMBL/GenBank/DDBJ databases">
        <authorList>
            <person name="Zheng W."/>
        </authorList>
    </citation>
    <scope>NUCLEOTIDE SEQUENCE</scope>
    <source>
        <strain evidence="10">QDHG01</strain>
    </source>
</reference>
<name>A0A8J8T0A4_HALGN</name>
<evidence type="ECO:0000256" key="1">
    <source>
        <dbReference type="ARBA" id="ARBA00004173"/>
    </source>
</evidence>
<evidence type="ECO:0000256" key="8">
    <source>
        <dbReference type="RuleBase" id="RU366063"/>
    </source>
</evidence>
<dbReference type="InterPro" id="IPR012762">
    <property type="entry name" value="Ubiq_biosynth_COQ9"/>
</dbReference>
<proteinExistence type="inferred from homology"/>
<dbReference type="Proteomes" id="UP000785679">
    <property type="component" value="Unassembled WGS sequence"/>
</dbReference>
<protein>
    <recommendedName>
        <fullName evidence="8">Ubiquinone biosynthesis protein</fullName>
    </recommendedName>
</protein>
<evidence type="ECO:0000256" key="6">
    <source>
        <dbReference type="ARBA" id="ARBA00023121"/>
    </source>
</evidence>
<dbReference type="OrthoDB" id="312409at2759"/>
<evidence type="ECO:0000256" key="3">
    <source>
        <dbReference type="ARBA" id="ARBA00010766"/>
    </source>
</evidence>
<dbReference type="InterPro" id="IPR013718">
    <property type="entry name" value="COQ9_C"/>
</dbReference>
<keyword evidence="4 8" id="KW-0831">Ubiquinone biosynthesis</keyword>
<evidence type="ECO:0000256" key="5">
    <source>
        <dbReference type="ARBA" id="ARBA00022946"/>
    </source>
</evidence>
<evidence type="ECO:0000313" key="10">
    <source>
        <dbReference type="EMBL" id="TNV76848.1"/>
    </source>
</evidence>